<dbReference type="EnsemblMetazoa" id="AALFPA23_012103.R17265">
    <property type="protein sequence ID" value="AALFPA23_012103.P17265"/>
    <property type="gene ID" value="AALFPA23_012103"/>
</dbReference>
<protein>
    <recommendedName>
        <fullName evidence="2">BEN domain-containing protein</fullName>
    </recommendedName>
</protein>
<accession>A0ABM1YTT5</accession>
<feature type="compositionally biased region" description="Polar residues" evidence="1">
    <location>
        <begin position="161"/>
        <end position="177"/>
    </location>
</feature>
<name>A0ABM1YTT5_AEDAL</name>
<sequence>MSPPSESDKATSDDLALRYSKKLLDLEDKQKIPTARFTTNPEFNVTVEQLREINERCATDSMFVGMLCIQLLGVDHLKRMSVTGQPSHRFINAKAADGSPICKTTEKMHPTVVNFICDKVAERTAIRVGAENVATIRKHSDIKAVNRFIATKISNLRKASGNPSNNQGTSRSIPDEN</sequence>
<evidence type="ECO:0000313" key="4">
    <source>
        <dbReference type="Proteomes" id="UP000069940"/>
    </source>
</evidence>
<evidence type="ECO:0000259" key="2">
    <source>
        <dbReference type="PROSITE" id="PS51457"/>
    </source>
</evidence>
<dbReference type="InterPro" id="IPR018379">
    <property type="entry name" value="BEN_domain"/>
</dbReference>
<feature type="domain" description="BEN" evidence="2">
    <location>
        <begin position="40"/>
        <end position="160"/>
    </location>
</feature>
<dbReference type="GeneID" id="109430621"/>
<dbReference type="Proteomes" id="UP000069940">
    <property type="component" value="Unassembled WGS sequence"/>
</dbReference>
<evidence type="ECO:0000313" key="3">
    <source>
        <dbReference type="EnsemblMetazoa" id="AALFPA23_012103.P17265"/>
    </source>
</evidence>
<feature type="region of interest" description="Disordered" evidence="1">
    <location>
        <begin position="157"/>
        <end position="177"/>
    </location>
</feature>
<dbReference type="PROSITE" id="PS51457">
    <property type="entry name" value="BEN"/>
    <property type="match status" value="1"/>
</dbReference>
<proteinExistence type="predicted"/>
<reference evidence="4" key="1">
    <citation type="journal article" date="2015" name="Proc. Natl. Acad. Sci. U.S.A.">
        <title>Genome sequence of the Asian Tiger mosquito, Aedes albopictus, reveals insights into its biology, genetics, and evolution.</title>
        <authorList>
            <person name="Chen X.G."/>
            <person name="Jiang X."/>
            <person name="Gu J."/>
            <person name="Xu M."/>
            <person name="Wu Y."/>
            <person name="Deng Y."/>
            <person name="Zhang C."/>
            <person name="Bonizzoni M."/>
            <person name="Dermauw W."/>
            <person name="Vontas J."/>
            <person name="Armbruster P."/>
            <person name="Huang X."/>
            <person name="Yang Y."/>
            <person name="Zhang H."/>
            <person name="He W."/>
            <person name="Peng H."/>
            <person name="Liu Y."/>
            <person name="Wu K."/>
            <person name="Chen J."/>
            <person name="Lirakis M."/>
            <person name="Topalis P."/>
            <person name="Van Leeuwen T."/>
            <person name="Hall A.B."/>
            <person name="Jiang X."/>
            <person name="Thorpe C."/>
            <person name="Mueller R.L."/>
            <person name="Sun C."/>
            <person name="Waterhouse R.M."/>
            <person name="Yan G."/>
            <person name="Tu Z.J."/>
            <person name="Fang X."/>
            <person name="James A.A."/>
        </authorList>
    </citation>
    <scope>NUCLEOTIDE SEQUENCE [LARGE SCALE GENOMIC DNA]</scope>
    <source>
        <strain evidence="4">Foshan</strain>
    </source>
</reference>
<reference evidence="3" key="2">
    <citation type="submission" date="2025-05" db="UniProtKB">
        <authorList>
            <consortium name="EnsemblMetazoa"/>
        </authorList>
    </citation>
    <scope>IDENTIFICATION</scope>
    <source>
        <strain evidence="3">Foshan</strain>
    </source>
</reference>
<evidence type="ECO:0000256" key="1">
    <source>
        <dbReference type="SAM" id="MobiDB-lite"/>
    </source>
</evidence>
<dbReference type="RefSeq" id="XP_062714167.1">
    <property type="nucleotide sequence ID" value="XM_062858183.1"/>
</dbReference>
<organism evidence="3 4">
    <name type="scientific">Aedes albopictus</name>
    <name type="common">Asian tiger mosquito</name>
    <name type="synonym">Stegomyia albopicta</name>
    <dbReference type="NCBI Taxonomy" id="7160"/>
    <lineage>
        <taxon>Eukaryota</taxon>
        <taxon>Metazoa</taxon>
        <taxon>Ecdysozoa</taxon>
        <taxon>Arthropoda</taxon>
        <taxon>Hexapoda</taxon>
        <taxon>Insecta</taxon>
        <taxon>Pterygota</taxon>
        <taxon>Neoptera</taxon>
        <taxon>Endopterygota</taxon>
        <taxon>Diptera</taxon>
        <taxon>Nematocera</taxon>
        <taxon>Culicoidea</taxon>
        <taxon>Culicidae</taxon>
        <taxon>Culicinae</taxon>
        <taxon>Aedini</taxon>
        <taxon>Aedes</taxon>
        <taxon>Stegomyia</taxon>
    </lineage>
</organism>
<keyword evidence="4" id="KW-1185">Reference proteome</keyword>